<dbReference type="SMART" id="SM00320">
    <property type="entry name" value="WD40"/>
    <property type="match status" value="2"/>
</dbReference>
<evidence type="ECO:0000256" key="2">
    <source>
        <dbReference type="ARBA" id="ARBA00022737"/>
    </source>
</evidence>
<sequence length="175" mass="19206">MREGELEERPTDGGKQGTTLKKQTKDKVAGSTTKANRSDKVTVSGAPRVKPELALPVITEDVEHSILEDLRNRVQLSSMTLPSWHANCNYIATGSSDKTVRLWDVQSEECVRIFIGHRSSVLCLAMSPDGRYMASGDEDGKIMMWDLSSGRCVSPMVGHSSCIWSLSSRDNLGCC</sequence>
<proteinExistence type="predicted"/>
<dbReference type="GO" id="GO:0016251">
    <property type="term" value="F:RNA polymerase II general transcription initiation factor activity"/>
    <property type="evidence" value="ECO:0007669"/>
    <property type="project" value="TreeGrafter"/>
</dbReference>
<gene>
    <name evidence="5" type="ORF">SHERM_07327</name>
</gene>
<dbReference type="PANTHER" id="PTHR19879">
    <property type="entry name" value="TRANSCRIPTION INITIATION FACTOR TFIID"/>
    <property type="match status" value="1"/>
</dbReference>
<dbReference type="InterPro" id="IPR015943">
    <property type="entry name" value="WD40/YVTN_repeat-like_dom_sf"/>
</dbReference>
<accession>A0A9N7P2C2</accession>
<feature type="repeat" description="WD" evidence="3">
    <location>
        <begin position="114"/>
        <end position="155"/>
    </location>
</feature>
<feature type="compositionally biased region" description="Basic and acidic residues" evidence="4">
    <location>
        <begin position="1"/>
        <end position="12"/>
    </location>
</feature>
<dbReference type="OrthoDB" id="674604at2759"/>
<protein>
    <submittedName>
        <fullName evidence="5">Transcription initiation factor TFIID subunit 5</fullName>
    </submittedName>
</protein>
<organism evidence="5 6">
    <name type="scientific">Striga hermonthica</name>
    <name type="common">Purple witchweed</name>
    <name type="synonym">Buchnera hermonthica</name>
    <dbReference type="NCBI Taxonomy" id="68872"/>
    <lineage>
        <taxon>Eukaryota</taxon>
        <taxon>Viridiplantae</taxon>
        <taxon>Streptophyta</taxon>
        <taxon>Embryophyta</taxon>
        <taxon>Tracheophyta</taxon>
        <taxon>Spermatophyta</taxon>
        <taxon>Magnoliopsida</taxon>
        <taxon>eudicotyledons</taxon>
        <taxon>Gunneridae</taxon>
        <taxon>Pentapetalae</taxon>
        <taxon>asterids</taxon>
        <taxon>lamiids</taxon>
        <taxon>Lamiales</taxon>
        <taxon>Orobanchaceae</taxon>
        <taxon>Buchnereae</taxon>
        <taxon>Striga</taxon>
    </lineage>
</organism>
<evidence type="ECO:0000256" key="4">
    <source>
        <dbReference type="SAM" id="MobiDB-lite"/>
    </source>
</evidence>
<dbReference type="InterPro" id="IPR001680">
    <property type="entry name" value="WD40_rpt"/>
</dbReference>
<dbReference type="Gene3D" id="2.130.10.10">
    <property type="entry name" value="YVTN repeat-like/Quinoprotein amine dehydrogenase"/>
    <property type="match status" value="1"/>
</dbReference>
<dbReference type="EMBL" id="CACSLK010034108">
    <property type="protein sequence ID" value="CAA0841312.1"/>
    <property type="molecule type" value="Genomic_DNA"/>
</dbReference>
<dbReference type="PROSITE" id="PS50082">
    <property type="entry name" value="WD_REPEATS_2"/>
    <property type="match status" value="2"/>
</dbReference>
<dbReference type="PROSITE" id="PS50294">
    <property type="entry name" value="WD_REPEATS_REGION"/>
    <property type="match status" value="2"/>
</dbReference>
<name>A0A9N7P2C2_STRHE</name>
<keyword evidence="6" id="KW-1185">Reference proteome</keyword>
<evidence type="ECO:0000256" key="3">
    <source>
        <dbReference type="PROSITE-ProRule" id="PRU00221"/>
    </source>
</evidence>
<dbReference type="AlphaFoldDB" id="A0A9N7P2C2"/>
<dbReference type="PROSITE" id="PS00678">
    <property type="entry name" value="WD_REPEATS_1"/>
    <property type="match status" value="2"/>
</dbReference>
<keyword evidence="2" id="KW-0677">Repeat</keyword>
<dbReference type="InterPro" id="IPR019775">
    <property type="entry name" value="WD40_repeat_CS"/>
</dbReference>
<dbReference type="PRINTS" id="PR00320">
    <property type="entry name" value="GPROTEINBRPT"/>
</dbReference>
<reference evidence="5" key="1">
    <citation type="submission" date="2019-12" db="EMBL/GenBank/DDBJ databases">
        <authorList>
            <person name="Scholes J."/>
        </authorList>
    </citation>
    <scope>NUCLEOTIDE SEQUENCE</scope>
</reference>
<keyword evidence="1 3" id="KW-0853">WD repeat</keyword>
<evidence type="ECO:0000313" key="5">
    <source>
        <dbReference type="EMBL" id="CAA0841312.1"/>
    </source>
</evidence>
<comment type="caution">
    <text evidence="5">The sequence shown here is derived from an EMBL/GenBank/DDBJ whole genome shotgun (WGS) entry which is preliminary data.</text>
</comment>
<dbReference type="Pfam" id="PF00400">
    <property type="entry name" value="WD40"/>
    <property type="match status" value="2"/>
</dbReference>
<dbReference type="GO" id="GO:0005669">
    <property type="term" value="C:transcription factor TFIID complex"/>
    <property type="evidence" value="ECO:0007669"/>
    <property type="project" value="TreeGrafter"/>
</dbReference>
<evidence type="ECO:0000256" key="1">
    <source>
        <dbReference type="ARBA" id="ARBA00022574"/>
    </source>
</evidence>
<dbReference type="InterPro" id="IPR020472">
    <property type="entry name" value="WD40_PAC1"/>
</dbReference>
<dbReference type="SUPFAM" id="SSF50978">
    <property type="entry name" value="WD40 repeat-like"/>
    <property type="match status" value="1"/>
</dbReference>
<evidence type="ECO:0000313" key="6">
    <source>
        <dbReference type="Proteomes" id="UP001153555"/>
    </source>
</evidence>
<dbReference type="PANTHER" id="PTHR19879:SF1">
    <property type="entry name" value="CANNONBALL-RELATED"/>
    <property type="match status" value="1"/>
</dbReference>
<feature type="repeat" description="WD" evidence="3">
    <location>
        <begin position="83"/>
        <end position="113"/>
    </location>
</feature>
<dbReference type="Proteomes" id="UP001153555">
    <property type="component" value="Unassembled WGS sequence"/>
</dbReference>
<dbReference type="InterPro" id="IPR036322">
    <property type="entry name" value="WD40_repeat_dom_sf"/>
</dbReference>
<feature type="region of interest" description="Disordered" evidence="4">
    <location>
        <begin position="1"/>
        <end position="45"/>
    </location>
</feature>
<dbReference type="GO" id="GO:0006367">
    <property type="term" value="P:transcription initiation at RNA polymerase II promoter"/>
    <property type="evidence" value="ECO:0007669"/>
    <property type="project" value="TreeGrafter"/>
</dbReference>